<sequence>MKLPKNRRIVGAERAQLADALAKQYAGGESIRLIALNIGRSYGFVHRLLEEAGAKLHHRGGDTRAPQAPATVGADA</sequence>
<protein>
    <submittedName>
        <fullName evidence="3">Helix-turn-helix domain-containing protein</fullName>
    </submittedName>
</protein>
<reference evidence="4" key="1">
    <citation type="journal article" date="2019" name="Int. J. Syst. Evol. Microbiol.">
        <title>The Global Catalogue of Microorganisms (GCM) 10K type strain sequencing project: providing services to taxonomists for standard genome sequencing and annotation.</title>
        <authorList>
            <consortium name="The Broad Institute Genomics Platform"/>
            <consortium name="The Broad Institute Genome Sequencing Center for Infectious Disease"/>
            <person name="Wu L."/>
            <person name="Ma J."/>
        </authorList>
    </citation>
    <scope>NUCLEOTIDE SEQUENCE [LARGE SCALE GENOMIC DNA]</scope>
    <source>
        <strain evidence="4">JCM 13929</strain>
    </source>
</reference>
<feature type="region of interest" description="Disordered" evidence="1">
    <location>
        <begin position="56"/>
        <end position="76"/>
    </location>
</feature>
<dbReference type="Pfam" id="PF19575">
    <property type="entry name" value="HTH_58"/>
    <property type="match status" value="1"/>
</dbReference>
<keyword evidence="4" id="KW-1185">Reference proteome</keyword>
<evidence type="ECO:0000313" key="3">
    <source>
        <dbReference type="EMBL" id="GAA1628247.1"/>
    </source>
</evidence>
<organism evidence="3 4">
    <name type="scientific">Nonomuraea maheshkhaliensis</name>
    <dbReference type="NCBI Taxonomy" id="419590"/>
    <lineage>
        <taxon>Bacteria</taxon>
        <taxon>Bacillati</taxon>
        <taxon>Actinomycetota</taxon>
        <taxon>Actinomycetes</taxon>
        <taxon>Streptosporangiales</taxon>
        <taxon>Streptosporangiaceae</taxon>
        <taxon>Nonomuraea</taxon>
    </lineage>
</organism>
<dbReference type="EMBL" id="BAAAMU010000015">
    <property type="protein sequence ID" value="GAA1628247.1"/>
    <property type="molecule type" value="Genomic_DNA"/>
</dbReference>
<evidence type="ECO:0000259" key="2">
    <source>
        <dbReference type="Pfam" id="PF19575"/>
    </source>
</evidence>
<evidence type="ECO:0000313" key="4">
    <source>
        <dbReference type="Proteomes" id="UP001500064"/>
    </source>
</evidence>
<feature type="domain" description="Helix-turn-helix" evidence="2">
    <location>
        <begin position="4"/>
        <end position="64"/>
    </location>
</feature>
<dbReference type="InterPro" id="IPR045745">
    <property type="entry name" value="HTH_58_Actinobacteria-type"/>
</dbReference>
<dbReference type="RefSeq" id="WP_346104452.1">
    <property type="nucleotide sequence ID" value="NZ_BAAAMU010000015.1"/>
</dbReference>
<dbReference type="Proteomes" id="UP001500064">
    <property type="component" value="Unassembled WGS sequence"/>
</dbReference>
<name>A0ABP4R3H3_9ACTN</name>
<comment type="caution">
    <text evidence="3">The sequence shown here is derived from an EMBL/GenBank/DDBJ whole genome shotgun (WGS) entry which is preliminary data.</text>
</comment>
<evidence type="ECO:0000256" key="1">
    <source>
        <dbReference type="SAM" id="MobiDB-lite"/>
    </source>
</evidence>
<proteinExistence type="predicted"/>
<accession>A0ABP4R3H3</accession>
<gene>
    <name evidence="3" type="ORF">GCM10009733_026240</name>
</gene>